<organism evidence="2">
    <name type="scientific">Trypanosoma vivax (strain Y486)</name>
    <dbReference type="NCBI Taxonomy" id="1055687"/>
    <lineage>
        <taxon>Eukaryota</taxon>
        <taxon>Discoba</taxon>
        <taxon>Euglenozoa</taxon>
        <taxon>Kinetoplastea</taxon>
        <taxon>Metakinetoplastina</taxon>
        <taxon>Trypanosomatida</taxon>
        <taxon>Trypanosomatidae</taxon>
        <taxon>Trypanosoma</taxon>
        <taxon>Duttonella</taxon>
    </lineage>
</organism>
<protein>
    <submittedName>
        <fullName evidence="2">Uncharacterized protein</fullName>
    </submittedName>
</protein>
<feature type="region of interest" description="Disordered" evidence="1">
    <location>
        <begin position="181"/>
        <end position="213"/>
    </location>
</feature>
<sequence>MHRSRLVWFSRTRAYLHQRSLLRRQCSGGTCGFSGSTPNNEALSRILAQAKGTSSGDSSTEFFDGRFVGGSPTMDPNMLRDMHRSLSQSLTPEMRESMRSMMESMQRGNGMPQMGMMAFGVGENERGKKVARGAKLTFDPNTGTFSKDFIEKQLEDDDCMLGKGTEDSSPAEEIEVMFEEDAKQHTEKGTETILESEVQVEEVHPGRSNDRKS</sequence>
<dbReference type="AlphaFoldDB" id="G0U802"/>
<feature type="compositionally biased region" description="Basic and acidic residues" evidence="1">
    <location>
        <begin position="181"/>
        <end position="190"/>
    </location>
</feature>
<feature type="compositionally biased region" description="Basic and acidic residues" evidence="1">
    <location>
        <begin position="201"/>
        <end position="213"/>
    </location>
</feature>
<name>G0U802_TRYVY</name>
<evidence type="ECO:0000256" key="1">
    <source>
        <dbReference type="SAM" id="MobiDB-lite"/>
    </source>
</evidence>
<dbReference type="VEuPathDB" id="TriTrypDB:TvY486_1010530"/>
<reference evidence="2" key="1">
    <citation type="journal article" date="2012" name="Proc. Natl. Acad. Sci. U.S.A.">
        <title>Antigenic diversity is generated by distinct evolutionary mechanisms in African trypanosome species.</title>
        <authorList>
            <person name="Jackson A.P."/>
            <person name="Berry A."/>
            <person name="Aslett M."/>
            <person name="Allison H.C."/>
            <person name="Burton P."/>
            <person name="Vavrova-Anderson J."/>
            <person name="Brown R."/>
            <person name="Browne H."/>
            <person name="Corton N."/>
            <person name="Hauser H."/>
            <person name="Gamble J."/>
            <person name="Gilderthorp R."/>
            <person name="Marcello L."/>
            <person name="McQuillan J."/>
            <person name="Otto T.D."/>
            <person name="Quail M.A."/>
            <person name="Sanders M.J."/>
            <person name="van Tonder A."/>
            <person name="Ginger M.L."/>
            <person name="Field M.C."/>
            <person name="Barry J.D."/>
            <person name="Hertz-Fowler C."/>
            <person name="Berriman M."/>
        </authorList>
    </citation>
    <scope>NUCLEOTIDE SEQUENCE</scope>
    <source>
        <strain evidence="2">Y486</strain>
    </source>
</reference>
<accession>G0U802</accession>
<proteinExistence type="predicted"/>
<evidence type="ECO:0000313" key="2">
    <source>
        <dbReference type="EMBL" id="CCC52010.1"/>
    </source>
</evidence>
<dbReference type="EMBL" id="HE573026">
    <property type="protein sequence ID" value="CCC52010.1"/>
    <property type="molecule type" value="Genomic_DNA"/>
</dbReference>
<gene>
    <name evidence="2" type="ORF">TVY486_1010530</name>
</gene>